<dbReference type="InterPro" id="IPR033704">
    <property type="entry name" value="dUTPase_trimeric"/>
</dbReference>
<protein>
    <recommendedName>
        <fullName evidence="2">dUTP diphosphatase</fullName>
        <ecNumber evidence="2">3.6.1.23</ecNumber>
    </recommendedName>
</protein>
<dbReference type="PANTHER" id="PTHR11241:SF0">
    <property type="entry name" value="DEOXYURIDINE 5'-TRIPHOSPHATE NUCLEOTIDOHYDROLASE"/>
    <property type="match status" value="1"/>
</dbReference>
<dbReference type="GO" id="GO:0000287">
    <property type="term" value="F:magnesium ion binding"/>
    <property type="evidence" value="ECO:0007669"/>
    <property type="project" value="InterPro"/>
</dbReference>
<gene>
    <name evidence="6" type="ORF">Eudi_ORF99</name>
</gene>
<organism evidence="6 7">
    <name type="scientific">Artaxa digramma nucleopolyhedrovirus</name>
    <dbReference type="NCBI Taxonomy" id="3070910"/>
    <lineage>
        <taxon>Viruses</taxon>
        <taxon>Viruses incertae sedis</taxon>
        <taxon>Naldaviricetes</taxon>
        <taxon>Lefavirales</taxon>
        <taxon>Baculoviridae</taxon>
        <taxon>Alphabaculovirus</taxon>
        <taxon>Alphabaculovirus ardigrammae</taxon>
    </lineage>
</organism>
<dbReference type="InterPro" id="IPR036157">
    <property type="entry name" value="dUTPase-like_sf"/>
</dbReference>
<comment type="similarity">
    <text evidence="1">Belongs to the dUTPase family.</text>
</comment>
<evidence type="ECO:0000256" key="3">
    <source>
        <dbReference type="ARBA" id="ARBA00022801"/>
    </source>
</evidence>
<dbReference type="InterPro" id="IPR008181">
    <property type="entry name" value="dUTPase"/>
</dbReference>
<evidence type="ECO:0000313" key="6">
    <source>
        <dbReference type="EMBL" id="QHB21758.1"/>
    </source>
</evidence>
<dbReference type="GO" id="GO:0006226">
    <property type="term" value="P:dUMP biosynthetic process"/>
    <property type="evidence" value="ECO:0007669"/>
    <property type="project" value="InterPro"/>
</dbReference>
<dbReference type="SUPFAM" id="SSF51283">
    <property type="entry name" value="dUTPase-like"/>
    <property type="match status" value="1"/>
</dbReference>
<dbReference type="EMBL" id="MN233792">
    <property type="protein sequence ID" value="QHB21758.1"/>
    <property type="molecule type" value="Genomic_DNA"/>
</dbReference>
<dbReference type="PANTHER" id="PTHR11241">
    <property type="entry name" value="DEOXYURIDINE 5'-TRIPHOSPHATE NUCLEOTIDOHYDROLASE"/>
    <property type="match status" value="1"/>
</dbReference>
<dbReference type="GO" id="GO:0046081">
    <property type="term" value="P:dUTP catabolic process"/>
    <property type="evidence" value="ECO:0007669"/>
    <property type="project" value="InterPro"/>
</dbReference>
<evidence type="ECO:0000256" key="4">
    <source>
        <dbReference type="ARBA" id="ARBA00023080"/>
    </source>
</evidence>
<dbReference type="CDD" id="cd07557">
    <property type="entry name" value="trimeric_dUTPase"/>
    <property type="match status" value="1"/>
</dbReference>
<keyword evidence="4" id="KW-0546">Nucleotide metabolism</keyword>
<name>A0AAE6UZM3_9ABAC</name>
<dbReference type="InterPro" id="IPR029054">
    <property type="entry name" value="dUTPase-like"/>
</dbReference>
<feature type="domain" description="dUTPase-like" evidence="5">
    <location>
        <begin position="25"/>
        <end position="139"/>
    </location>
</feature>
<reference evidence="6 7" key="1">
    <citation type="journal article" date="2019" name="Viruses">
        <title>Genome Analysis of a Novel Clade II.b Alphabaculovirus Obtained from Artaxa digramma.</title>
        <authorList>
            <person name="Li J."/>
            <person name="Duan X."/>
            <person name="Wang Q."/>
            <person name="Zhang L."/>
            <person name="Deng F."/>
            <person name="Wang H."/>
            <person name="Hu Z."/>
            <person name="Wang M."/>
            <person name="Wang J."/>
        </authorList>
    </citation>
    <scope>NUCLEOTIDE SEQUENCE [LARGE SCALE GENOMIC DNA]</scope>
    <source>
        <strain evidence="6 7">424</strain>
    </source>
</reference>
<dbReference type="Proteomes" id="UP000830275">
    <property type="component" value="Segment"/>
</dbReference>
<evidence type="ECO:0000259" key="5">
    <source>
        <dbReference type="Pfam" id="PF00692"/>
    </source>
</evidence>
<proteinExistence type="inferred from homology"/>
<keyword evidence="7" id="KW-1185">Reference proteome</keyword>
<evidence type="ECO:0000256" key="1">
    <source>
        <dbReference type="ARBA" id="ARBA00006581"/>
    </source>
</evidence>
<dbReference type="Pfam" id="PF00692">
    <property type="entry name" value="dUTPase"/>
    <property type="match status" value="1"/>
</dbReference>
<dbReference type="EC" id="3.6.1.23" evidence="2"/>
<dbReference type="Gene3D" id="2.70.40.10">
    <property type="match status" value="1"/>
</dbReference>
<sequence>MSSERDYEKKGTLSPLCCKIHLQRNAYMPKLITSKSAGYDLQTPVDFVIKARDSCAIDVGFRMELPLGVYAKIENHSTMTKHQIVVASDVVDNNNYKNNLRVNLFNHGKKSRHFKRGDKIAQIILKKYCIIPVIQVNALGLNCDEEKQEEETYV</sequence>
<keyword evidence="3" id="KW-0378">Hydrolase</keyword>
<evidence type="ECO:0000256" key="2">
    <source>
        <dbReference type="ARBA" id="ARBA00012379"/>
    </source>
</evidence>
<evidence type="ECO:0000313" key="7">
    <source>
        <dbReference type="Proteomes" id="UP000830275"/>
    </source>
</evidence>
<accession>A0AAE6UZM3</accession>
<dbReference type="GO" id="GO:0004170">
    <property type="term" value="F:dUTP diphosphatase activity"/>
    <property type="evidence" value="ECO:0007669"/>
    <property type="project" value="UniProtKB-EC"/>
</dbReference>